<keyword evidence="3" id="KW-1185">Reference proteome</keyword>
<dbReference type="STRING" id="281362.AT959_05125"/>
<keyword evidence="1" id="KW-0812">Transmembrane</keyword>
<comment type="caution">
    <text evidence="2">The sequence shown here is derived from an EMBL/GenBank/DDBJ whole genome shotgun (WGS) entry which is preliminary data.</text>
</comment>
<gene>
    <name evidence="2" type="ORF">AT959_05125</name>
</gene>
<evidence type="ECO:0000313" key="3">
    <source>
        <dbReference type="Proteomes" id="UP000070186"/>
    </source>
</evidence>
<keyword evidence="1" id="KW-1133">Transmembrane helix</keyword>
<name>A0A133XLE5_9RHOO</name>
<sequence>MFEHLIHSHLEFQLLMLTLGLMLTFLALYGWVCWWEGRRGKVQKYSKSLQRRLQTPKQKIKRCNNDKGGAA</sequence>
<proteinExistence type="predicted"/>
<accession>A0A133XLE5</accession>
<protein>
    <submittedName>
        <fullName evidence="2">Uncharacterized protein</fullName>
    </submittedName>
</protein>
<dbReference type="EMBL" id="LODL01000010">
    <property type="protein sequence ID" value="KXB31737.1"/>
    <property type="molecule type" value="Genomic_DNA"/>
</dbReference>
<reference evidence="2 3" key="1">
    <citation type="submission" date="2015-12" db="EMBL/GenBank/DDBJ databases">
        <title>Nitrous oxide reduction kinetics distinguish bacteria harboring typical versus atypical NosZ.</title>
        <authorList>
            <person name="Yoon S."/>
            <person name="Nissen S."/>
            <person name="Park D."/>
            <person name="Sanford R.A."/>
            <person name="Loeffler F.E."/>
        </authorList>
    </citation>
    <scope>NUCLEOTIDE SEQUENCE [LARGE SCALE GENOMIC DNA]</scope>
    <source>
        <strain evidence="2 3">ATCC BAA-841</strain>
    </source>
</reference>
<organism evidence="2 3">
    <name type="scientific">Dechloromonas denitrificans</name>
    <dbReference type="NCBI Taxonomy" id="281362"/>
    <lineage>
        <taxon>Bacteria</taxon>
        <taxon>Pseudomonadati</taxon>
        <taxon>Pseudomonadota</taxon>
        <taxon>Betaproteobacteria</taxon>
        <taxon>Rhodocyclales</taxon>
        <taxon>Azonexaceae</taxon>
        <taxon>Dechloromonas</taxon>
    </lineage>
</organism>
<dbReference type="AlphaFoldDB" id="A0A133XLE5"/>
<keyword evidence="1" id="KW-0472">Membrane</keyword>
<dbReference type="Proteomes" id="UP000070186">
    <property type="component" value="Unassembled WGS sequence"/>
</dbReference>
<evidence type="ECO:0000256" key="1">
    <source>
        <dbReference type="SAM" id="Phobius"/>
    </source>
</evidence>
<dbReference type="RefSeq" id="WP_066881272.1">
    <property type="nucleotide sequence ID" value="NZ_LODL01000010.1"/>
</dbReference>
<feature type="transmembrane region" description="Helical" evidence="1">
    <location>
        <begin position="12"/>
        <end position="34"/>
    </location>
</feature>
<evidence type="ECO:0000313" key="2">
    <source>
        <dbReference type="EMBL" id="KXB31737.1"/>
    </source>
</evidence>